<comment type="similarity">
    <text evidence="1">Belongs to the shaker potassium channel beta subunit family.</text>
</comment>
<dbReference type="EMBL" id="JADIMW010000051">
    <property type="protein sequence ID" value="MBO8438188.1"/>
    <property type="molecule type" value="Genomic_DNA"/>
</dbReference>
<evidence type="ECO:0000256" key="3">
    <source>
        <dbReference type="ARBA" id="ARBA00023002"/>
    </source>
</evidence>
<keyword evidence="2" id="KW-0521">NADP</keyword>
<dbReference type="InterPro" id="IPR036812">
    <property type="entry name" value="NAD(P)_OxRdtase_dom_sf"/>
</dbReference>
<reference evidence="5" key="2">
    <citation type="journal article" date="2021" name="PeerJ">
        <title>Extensive microbial diversity within the chicken gut microbiome revealed by metagenomics and culture.</title>
        <authorList>
            <person name="Gilroy R."/>
            <person name="Ravi A."/>
            <person name="Getino M."/>
            <person name="Pursley I."/>
            <person name="Horton D.L."/>
            <person name="Alikhan N.F."/>
            <person name="Baker D."/>
            <person name="Gharbi K."/>
            <person name="Hall N."/>
            <person name="Watson M."/>
            <person name="Adriaenssens E.M."/>
            <person name="Foster-Nyarko E."/>
            <person name="Jarju S."/>
            <person name="Secka A."/>
            <person name="Antonio M."/>
            <person name="Oren A."/>
            <person name="Chaudhuri R.R."/>
            <person name="La Ragione R."/>
            <person name="Hildebrand F."/>
            <person name="Pallen M.J."/>
        </authorList>
    </citation>
    <scope>NUCLEOTIDE SEQUENCE</scope>
    <source>
        <strain evidence="5">G3-4614</strain>
    </source>
</reference>
<evidence type="ECO:0000256" key="1">
    <source>
        <dbReference type="ARBA" id="ARBA00006515"/>
    </source>
</evidence>
<evidence type="ECO:0000313" key="6">
    <source>
        <dbReference type="Proteomes" id="UP000823636"/>
    </source>
</evidence>
<dbReference type="GO" id="GO:0051596">
    <property type="term" value="P:methylglyoxal catabolic process"/>
    <property type="evidence" value="ECO:0007669"/>
    <property type="project" value="TreeGrafter"/>
</dbReference>
<feature type="domain" description="NADP-dependent oxidoreductase" evidence="4">
    <location>
        <begin position="28"/>
        <end position="327"/>
    </location>
</feature>
<dbReference type="AlphaFoldDB" id="A0A9D9H7W2"/>
<dbReference type="Pfam" id="PF00248">
    <property type="entry name" value="Aldo_ket_red"/>
    <property type="match status" value="1"/>
</dbReference>
<dbReference type="Proteomes" id="UP000823636">
    <property type="component" value="Unassembled WGS sequence"/>
</dbReference>
<dbReference type="CDD" id="cd19089">
    <property type="entry name" value="AKR_AKR14A1_2"/>
    <property type="match status" value="1"/>
</dbReference>
<organism evidence="5 6">
    <name type="scientific">Candidatus Caccoplasma merdipullorum</name>
    <dbReference type="NCBI Taxonomy" id="2840718"/>
    <lineage>
        <taxon>Bacteria</taxon>
        <taxon>Pseudomonadati</taxon>
        <taxon>Bacteroidota</taxon>
        <taxon>Bacteroidia</taxon>
        <taxon>Bacteroidales</taxon>
        <taxon>Bacteroidaceae</taxon>
        <taxon>Bacteroidaceae incertae sedis</taxon>
        <taxon>Candidatus Caccoplasma</taxon>
    </lineage>
</organism>
<dbReference type="PANTHER" id="PTHR43150">
    <property type="entry name" value="HYPERKINETIC, ISOFORM M"/>
    <property type="match status" value="1"/>
</dbReference>
<dbReference type="GO" id="GO:0016491">
    <property type="term" value="F:oxidoreductase activity"/>
    <property type="evidence" value="ECO:0007669"/>
    <property type="project" value="UniProtKB-KW"/>
</dbReference>
<protein>
    <submittedName>
        <fullName evidence="5">Aldo/keto reductase</fullName>
    </submittedName>
</protein>
<name>A0A9D9H7W2_9BACT</name>
<gene>
    <name evidence="5" type="ORF">IAC54_04730</name>
</gene>
<dbReference type="PANTHER" id="PTHR43150:SF4">
    <property type="entry name" value="L-GLYCERALDEHYDE 3-PHOSPHATE REDUCTASE"/>
    <property type="match status" value="1"/>
</dbReference>
<dbReference type="SUPFAM" id="SSF51430">
    <property type="entry name" value="NAD(P)-linked oxidoreductase"/>
    <property type="match status" value="1"/>
</dbReference>
<sequence length="329" mass="36981">MEYTASSERYGGMIYRYCGQSGLLLPVISLGLWQNFGESASYEHSETLVRYAFDNGITHFDIANNYGPPPGYAEETFGKILKNGLKRYRDEILIATKAGYDMWDGPYGSWGSRKHMMASIDCSLRRLGVDYVDIFYSHRPDPETPIEETAYALIDMVRSGKTLYVGLSRYNKEQLAAASEIFRSEHIPFICYQGKYSMLAREPERDILPQVSVEGIGFIAFSPLAQGLLTSRYFDGIPADSRATHSKFLATSDITPQAVERSKRLDAVARRRGQTLAQMAISWLLKDIRVTTVICGASNTEQIKSNMSAIENMTFDAEELSEIDSILRT</sequence>
<proteinExistence type="inferred from homology"/>
<dbReference type="Gene3D" id="3.20.20.100">
    <property type="entry name" value="NADP-dependent oxidoreductase domain"/>
    <property type="match status" value="1"/>
</dbReference>
<keyword evidence="3" id="KW-0560">Oxidoreductase</keyword>
<evidence type="ECO:0000256" key="2">
    <source>
        <dbReference type="ARBA" id="ARBA00022857"/>
    </source>
</evidence>
<reference evidence="5" key="1">
    <citation type="submission" date="2020-10" db="EMBL/GenBank/DDBJ databases">
        <authorList>
            <person name="Gilroy R."/>
        </authorList>
    </citation>
    <scope>NUCLEOTIDE SEQUENCE</scope>
    <source>
        <strain evidence="5">G3-4614</strain>
    </source>
</reference>
<accession>A0A9D9H7W2</accession>
<dbReference type="InterPro" id="IPR023210">
    <property type="entry name" value="NADP_OxRdtase_dom"/>
</dbReference>
<evidence type="ECO:0000259" key="4">
    <source>
        <dbReference type="Pfam" id="PF00248"/>
    </source>
</evidence>
<evidence type="ECO:0000313" key="5">
    <source>
        <dbReference type="EMBL" id="MBO8438188.1"/>
    </source>
</evidence>
<comment type="caution">
    <text evidence="5">The sequence shown here is derived from an EMBL/GenBank/DDBJ whole genome shotgun (WGS) entry which is preliminary data.</text>
</comment>
<dbReference type="InterPro" id="IPR005399">
    <property type="entry name" value="K_chnl_volt-dep_bsu_KCNAB-rel"/>
</dbReference>